<dbReference type="SUPFAM" id="SSF47090">
    <property type="entry name" value="PGBD-like"/>
    <property type="match status" value="1"/>
</dbReference>
<evidence type="ECO:0000313" key="3">
    <source>
        <dbReference type="EMBL" id="MDT0323922.1"/>
    </source>
</evidence>
<protein>
    <submittedName>
        <fullName evidence="3">Peptidoglycan-binding domain-containing protein</fullName>
    </submittedName>
</protein>
<keyword evidence="4" id="KW-1185">Reference proteome</keyword>
<sequence>QTPDPDPTTPGPDPTTPAEPSDPGTDEPPTEEPSEPPTQEPTDEPSNPGGEDPAPVLQLGDEGPEVVELQKRLLQLNWVYAGEAHGVYDEATRDAVERFQNAYGIEDDPPGVYGAVTRKTLEANTNEP</sequence>
<feature type="non-terminal residue" evidence="3">
    <location>
        <position position="1"/>
    </location>
</feature>
<dbReference type="InterPro" id="IPR036365">
    <property type="entry name" value="PGBD-like_sf"/>
</dbReference>
<dbReference type="EMBL" id="JAVREM010000356">
    <property type="protein sequence ID" value="MDT0323922.1"/>
    <property type="molecule type" value="Genomic_DNA"/>
</dbReference>
<feature type="domain" description="Peptidoglycan binding-like" evidence="2">
    <location>
        <begin position="63"/>
        <end position="121"/>
    </location>
</feature>
<dbReference type="InterPro" id="IPR036366">
    <property type="entry name" value="PGBDSf"/>
</dbReference>
<dbReference type="Proteomes" id="UP001183420">
    <property type="component" value="Unassembled WGS sequence"/>
</dbReference>
<comment type="caution">
    <text evidence="3">The sequence shown here is derived from an EMBL/GenBank/DDBJ whole genome shotgun (WGS) entry which is preliminary data.</text>
</comment>
<evidence type="ECO:0000256" key="1">
    <source>
        <dbReference type="SAM" id="MobiDB-lite"/>
    </source>
</evidence>
<accession>A0ABU2M3J4</accession>
<feature type="compositionally biased region" description="Acidic residues" evidence="1">
    <location>
        <begin position="24"/>
        <end position="34"/>
    </location>
</feature>
<feature type="region of interest" description="Disordered" evidence="1">
    <location>
        <begin position="1"/>
        <end position="64"/>
    </location>
</feature>
<gene>
    <name evidence="3" type="ORF">RNC47_37075</name>
</gene>
<reference evidence="4" key="1">
    <citation type="submission" date="2023-07" db="EMBL/GenBank/DDBJ databases">
        <title>30 novel species of actinomycetes from the DSMZ collection.</title>
        <authorList>
            <person name="Nouioui I."/>
        </authorList>
    </citation>
    <scope>NUCLEOTIDE SEQUENCE [LARGE SCALE GENOMIC DNA]</scope>
    <source>
        <strain evidence="4">DSM 44918</strain>
    </source>
</reference>
<feature type="compositionally biased region" description="Pro residues" evidence="1">
    <location>
        <begin position="1"/>
        <end position="17"/>
    </location>
</feature>
<evidence type="ECO:0000259" key="2">
    <source>
        <dbReference type="Pfam" id="PF01471"/>
    </source>
</evidence>
<name>A0ABU2M3J4_9ACTN</name>
<proteinExistence type="predicted"/>
<dbReference type="Pfam" id="PF01471">
    <property type="entry name" value="PG_binding_1"/>
    <property type="match status" value="1"/>
</dbReference>
<dbReference type="InterPro" id="IPR002477">
    <property type="entry name" value="Peptidoglycan-bd-like"/>
</dbReference>
<dbReference type="RefSeq" id="WP_311605270.1">
    <property type="nucleotide sequence ID" value="NZ_JAVREM010000356.1"/>
</dbReference>
<organism evidence="3 4">
    <name type="scientific">Streptomyces millisiae</name>
    <dbReference type="NCBI Taxonomy" id="3075542"/>
    <lineage>
        <taxon>Bacteria</taxon>
        <taxon>Bacillati</taxon>
        <taxon>Actinomycetota</taxon>
        <taxon>Actinomycetes</taxon>
        <taxon>Kitasatosporales</taxon>
        <taxon>Streptomycetaceae</taxon>
        <taxon>Streptomyces</taxon>
    </lineage>
</organism>
<dbReference type="Gene3D" id="1.10.101.10">
    <property type="entry name" value="PGBD-like superfamily/PGBD"/>
    <property type="match status" value="1"/>
</dbReference>
<evidence type="ECO:0000313" key="4">
    <source>
        <dbReference type="Proteomes" id="UP001183420"/>
    </source>
</evidence>